<feature type="domain" description="HTH tetR-type" evidence="5">
    <location>
        <begin position="16"/>
        <end position="76"/>
    </location>
</feature>
<gene>
    <name evidence="6" type="ORF">SAMN05518682_1206</name>
</gene>
<dbReference type="PROSITE" id="PS50977">
    <property type="entry name" value="HTH_TETR_2"/>
    <property type="match status" value="1"/>
</dbReference>
<sequence>MVPRAYTSDLRAEQAARTRERVVRAAAEELAERGYERTTLARVAERAGVSLETVKAHGPKRALLLAAFEVTFAGSEGQESLAARPEGRAVAGTTDPEAFLDGLVALVAAANERVAALWSAFTSAARSDEAVAAELAALLDRRRADLRASVDVLADHGFRLRAPRDEAAETLSYLLAPEGWTHFAAGAGWSRERYRAWLRDAVVRLVAAPPPGDADASPLARPGGPRLP</sequence>
<dbReference type="SUPFAM" id="SSF46689">
    <property type="entry name" value="Homeodomain-like"/>
    <property type="match status" value="1"/>
</dbReference>
<dbReference type="EMBL" id="FTMI01000002">
    <property type="protein sequence ID" value="SIQ09406.1"/>
    <property type="molecule type" value="Genomic_DNA"/>
</dbReference>
<proteinExistence type="predicted"/>
<evidence type="ECO:0000313" key="6">
    <source>
        <dbReference type="EMBL" id="SIQ09406.1"/>
    </source>
</evidence>
<dbReference type="Proteomes" id="UP000186235">
    <property type="component" value="Unassembled WGS sequence"/>
</dbReference>
<dbReference type="GO" id="GO:0003700">
    <property type="term" value="F:DNA-binding transcription factor activity"/>
    <property type="evidence" value="ECO:0007669"/>
    <property type="project" value="TreeGrafter"/>
</dbReference>
<keyword evidence="1" id="KW-0805">Transcription regulation</keyword>
<dbReference type="PANTHER" id="PTHR30055:SF234">
    <property type="entry name" value="HTH-TYPE TRANSCRIPTIONAL REGULATOR BETI"/>
    <property type="match status" value="1"/>
</dbReference>
<accession>A0A1N6PYP1</accession>
<evidence type="ECO:0000256" key="4">
    <source>
        <dbReference type="PROSITE-ProRule" id="PRU00335"/>
    </source>
</evidence>
<keyword evidence="3" id="KW-0804">Transcription</keyword>
<organism evidence="6 7">
    <name type="scientific">Cellulosimicrobium aquatile</name>
    <dbReference type="NCBI Taxonomy" id="1612203"/>
    <lineage>
        <taxon>Bacteria</taxon>
        <taxon>Bacillati</taxon>
        <taxon>Actinomycetota</taxon>
        <taxon>Actinomycetes</taxon>
        <taxon>Micrococcales</taxon>
        <taxon>Promicromonosporaceae</taxon>
        <taxon>Cellulosimicrobium</taxon>
    </lineage>
</organism>
<evidence type="ECO:0000256" key="1">
    <source>
        <dbReference type="ARBA" id="ARBA00023015"/>
    </source>
</evidence>
<reference evidence="7" key="1">
    <citation type="submission" date="2017-01" db="EMBL/GenBank/DDBJ databases">
        <authorList>
            <person name="Varghese N."/>
            <person name="Submissions S."/>
        </authorList>
    </citation>
    <scope>NUCLEOTIDE SEQUENCE [LARGE SCALE GENOMIC DNA]</scope>
    <source>
        <strain evidence="7">3bp</strain>
    </source>
</reference>
<dbReference type="InterPro" id="IPR001647">
    <property type="entry name" value="HTH_TetR"/>
</dbReference>
<keyword evidence="7" id="KW-1185">Reference proteome</keyword>
<evidence type="ECO:0000256" key="3">
    <source>
        <dbReference type="ARBA" id="ARBA00023163"/>
    </source>
</evidence>
<evidence type="ECO:0000313" key="7">
    <source>
        <dbReference type="Proteomes" id="UP000186235"/>
    </source>
</evidence>
<keyword evidence="2 4" id="KW-0238">DNA-binding</keyword>
<evidence type="ECO:0000259" key="5">
    <source>
        <dbReference type="PROSITE" id="PS50977"/>
    </source>
</evidence>
<evidence type="ECO:0000256" key="2">
    <source>
        <dbReference type="ARBA" id="ARBA00023125"/>
    </source>
</evidence>
<dbReference type="PANTHER" id="PTHR30055">
    <property type="entry name" value="HTH-TYPE TRANSCRIPTIONAL REGULATOR RUTR"/>
    <property type="match status" value="1"/>
</dbReference>
<protein>
    <submittedName>
        <fullName evidence="6">Transcriptional regulator, TetR family</fullName>
    </submittedName>
</protein>
<dbReference type="GO" id="GO:0000976">
    <property type="term" value="F:transcription cis-regulatory region binding"/>
    <property type="evidence" value="ECO:0007669"/>
    <property type="project" value="TreeGrafter"/>
</dbReference>
<dbReference type="AlphaFoldDB" id="A0A1N6PYP1"/>
<dbReference type="InterPro" id="IPR050109">
    <property type="entry name" value="HTH-type_TetR-like_transc_reg"/>
</dbReference>
<dbReference type="InterPro" id="IPR009057">
    <property type="entry name" value="Homeodomain-like_sf"/>
</dbReference>
<name>A0A1N6PYP1_9MICO</name>
<dbReference type="Gene3D" id="1.10.357.10">
    <property type="entry name" value="Tetracycline Repressor, domain 2"/>
    <property type="match status" value="1"/>
</dbReference>
<dbReference type="RefSeq" id="WP_244550393.1">
    <property type="nucleotide sequence ID" value="NZ_FTMI01000002.1"/>
</dbReference>
<dbReference type="Pfam" id="PF00440">
    <property type="entry name" value="TetR_N"/>
    <property type="match status" value="1"/>
</dbReference>
<feature type="DNA-binding region" description="H-T-H motif" evidence="4">
    <location>
        <begin position="39"/>
        <end position="58"/>
    </location>
</feature>